<feature type="compositionally biased region" description="Low complexity" evidence="1">
    <location>
        <begin position="20"/>
        <end position="35"/>
    </location>
</feature>
<protein>
    <submittedName>
        <fullName evidence="2">Uncharacterized protein</fullName>
    </submittedName>
</protein>
<sequence>MDETMGSSLMEHATQENELKSSAAKSKQQSARQNM</sequence>
<evidence type="ECO:0000313" key="3">
    <source>
        <dbReference type="Proteomes" id="UP000268014"/>
    </source>
</evidence>
<keyword evidence="3" id="KW-1185">Reference proteome</keyword>
<organism evidence="2 3">
    <name type="scientific">Haemonchus placei</name>
    <name type="common">Barber's pole worm</name>
    <dbReference type="NCBI Taxonomy" id="6290"/>
    <lineage>
        <taxon>Eukaryota</taxon>
        <taxon>Metazoa</taxon>
        <taxon>Ecdysozoa</taxon>
        <taxon>Nematoda</taxon>
        <taxon>Chromadorea</taxon>
        <taxon>Rhabditida</taxon>
        <taxon>Rhabditina</taxon>
        <taxon>Rhabditomorpha</taxon>
        <taxon>Strongyloidea</taxon>
        <taxon>Trichostrongylidae</taxon>
        <taxon>Haemonchus</taxon>
    </lineage>
</organism>
<dbReference type="EMBL" id="UZAF01005133">
    <property type="protein sequence ID" value="VDO14895.1"/>
    <property type="molecule type" value="Genomic_DNA"/>
</dbReference>
<gene>
    <name evidence="2" type="ORF">HPLM_LOCUS2464</name>
</gene>
<dbReference type="Proteomes" id="UP000268014">
    <property type="component" value="Unassembled WGS sequence"/>
</dbReference>
<accession>A0A3P7WMY4</accession>
<dbReference type="AlphaFoldDB" id="A0A3P7WMY4"/>
<name>A0A3P7WMY4_HAEPC</name>
<evidence type="ECO:0000256" key="1">
    <source>
        <dbReference type="SAM" id="MobiDB-lite"/>
    </source>
</evidence>
<reference evidence="2 3" key="1">
    <citation type="submission" date="2018-11" db="EMBL/GenBank/DDBJ databases">
        <authorList>
            <consortium name="Pathogen Informatics"/>
        </authorList>
    </citation>
    <scope>NUCLEOTIDE SEQUENCE [LARGE SCALE GENOMIC DNA]</scope>
    <source>
        <strain evidence="2 3">MHpl1</strain>
    </source>
</reference>
<evidence type="ECO:0000313" key="2">
    <source>
        <dbReference type="EMBL" id="VDO14895.1"/>
    </source>
</evidence>
<proteinExistence type="predicted"/>
<feature type="region of interest" description="Disordered" evidence="1">
    <location>
        <begin position="1"/>
        <end position="35"/>
    </location>
</feature>